<dbReference type="EMBL" id="JADCKQ010000001">
    <property type="protein sequence ID" value="MBI1492293.1"/>
    <property type="molecule type" value="Genomic_DNA"/>
</dbReference>
<dbReference type="Pfam" id="PF04397">
    <property type="entry name" value="LytTR"/>
    <property type="match status" value="1"/>
</dbReference>
<dbReference type="RefSeq" id="WP_228847232.1">
    <property type="nucleotide sequence ID" value="NZ_JADCKQ010000001.1"/>
</dbReference>
<evidence type="ECO:0000259" key="2">
    <source>
        <dbReference type="PROSITE" id="PS50930"/>
    </source>
</evidence>
<feature type="transmembrane region" description="Helical" evidence="1">
    <location>
        <begin position="29"/>
        <end position="47"/>
    </location>
</feature>
<keyword evidence="1" id="KW-0812">Transmembrane</keyword>
<reference evidence="3" key="1">
    <citation type="submission" date="2020-10" db="EMBL/GenBank/DDBJ databases">
        <title>Paenihalocynthiibacter styelae gen. nov., sp. nov., isolated from stalked sea squirt Styela clava.</title>
        <authorList>
            <person name="Kim Y.-O."/>
            <person name="Yoon J.-H."/>
        </authorList>
    </citation>
    <scope>NUCLEOTIDE SEQUENCE</scope>
    <source>
        <strain evidence="3">MYP1-1</strain>
    </source>
</reference>
<dbReference type="PROSITE" id="PS50930">
    <property type="entry name" value="HTH_LYTTR"/>
    <property type="match status" value="1"/>
</dbReference>
<name>A0A8J7IHM7_9RHOB</name>
<feature type="transmembrane region" description="Helical" evidence="1">
    <location>
        <begin position="131"/>
        <end position="157"/>
    </location>
</feature>
<keyword evidence="1" id="KW-1133">Transmembrane helix</keyword>
<feature type="transmembrane region" description="Helical" evidence="1">
    <location>
        <begin position="90"/>
        <end position="111"/>
    </location>
</feature>
<comment type="caution">
    <text evidence="3">The sequence shown here is derived from an EMBL/GenBank/DDBJ whole genome shotgun (WGS) entry which is preliminary data.</text>
</comment>
<feature type="domain" description="HTH LytTR-type" evidence="2">
    <location>
        <begin position="192"/>
        <end position="279"/>
    </location>
</feature>
<evidence type="ECO:0000313" key="4">
    <source>
        <dbReference type="Proteomes" id="UP000640583"/>
    </source>
</evidence>
<accession>A0A8J7IHM7</accession>
<dbReference type="Proteomes" id="UP000640583">
    <property type="component" value="Unassembled WGS sequence"/>
</dbReference>
<sequence>MAGYQAFQRGFRRALKGQELPEEFTWRDALPNVLFFGGLASLLITLMEPESSEQLNFLESLIHWFLHFALSAVLWLSAFMWLVRRQLSPRLLPFVGVLITPLIFAAISLTVDIGSGTEENPQDSLALLPWWYFTELTGVGWNALILGTVLTLVIYAVDAAGDPAPVPAVPAREPPALHRLFSAIPPQRDIRLIRAEAQDHYVAFVTDQGTHLVLMPFSDAIEKLAVYNGLQCHRSHWIIRDQVHNLRKAGSAWECEMVNGDIVPVSRRRAPEVRKALKPA</sequence>
<organism evidence="3 4">
    <name type="scientific">Halocynthiibacter styelae</name>
    <dbReference type="NCBI Taxonomy" id="2761955"/>
    <lineage>
        <taxon>Bacteria</taxon>
        <taxon>Pseudomonadati</taxon>
        <taxon>Pseudomonadota</taxon>
        <taxon>Alphaproteobacteria</taxon>
        <taxon>Rhodobacterales</taxon>
        <taxon>Paracoccaceae</taxon>
        <taxon>Halocynthiibacter</taxon>
    </lineage>
</organism>
<gene>
    <name evidence="3" type="ORF">H1D41_01440</name>
</gene>
<dbReference type="AlphaFoldDB" id="A0A8J7IHM7"/>
<feature type="transmembrane region" description="Helical" evidence="1">
    <location>
        <begin position="62"/>
        <end position="83"/>
    </location>
</feature>
<dbReference type="SMART" id="SM00850">
    <property type="entry name" value="LytTR"/>
    <property type="match status" value="1"/>
</dbReference>
<protein>
    <submittedName>
        <fullName evidence="3">LytTR family transcriptional regulator</fullName>
    </submittedName>
</protein>
<keyword evidence="4" id="KW-1185">Reference proteome</keyword>
<proteinExistence type="predicted"/>
<dbReference type="Gene3D" id="2.40.50.1020">
    <property type="entry name" value="LytTr DNA-binding domain"/>
    <property type="match status" value="1"/>
</dbReference>
<evidence type="ECO:0000256" key="1">
    <source>
        <dbReference type="SAM" id="Phobius"/>
    </source>
</evidence>
<keyword evidence="1" id="KW-0472">Membrane</keyword>
<dbReference type="GO" id="GO:0003677">
    <property type="term" value="F:DNA binding"/>
    <property type="evidence" value="ECO:0007669"/>
    <property type="project" value="InterPro"/>
</dbReference>
<evidence type="ECO:0000313" key="3">
    <source>
        <dbReference type="EMBL" id="MBI1492293.1"/>
    </source>
</evidence>
<dbReference type="InterPro" id="IPR007492">
    <property type="entry name" value="LytTR_DNA-bd_dom"/>
</dbReference>